<evidence type="ECO:0000256" key="4">
    <source>
        <dbReference type="ARBA" id="ARBA00022723"/>
    </source>
</evidence>
<evidence type="ECO:0000313" key="11">
    <source>
        <dbReference type="Proteomes" id="UP000318578"/>
    </source>
</evidence>
<keyword evidence="5" id="KW-0274">FAD</keyword>
<evidence type="ECO:0000256" key="2">
    <source>
        <dbReference type="ARBA" id="ARBA00022630"/>
    </source>
</evidence>
<dbReference type="Gene3D" id="3.40.50.80">
    <property type="entry name" value="Nucleotide-binding domain of ferredoxin-NADP reductase (FNR) module"/>
    <property type="match status" value="1"/>
</dbReference>
<keyword evidence="11" id="KW-1185">Reference proteome</keyword>
<protein>
    <submittedName>
        <fullName evidence="10">FAD-dependent oxidoreductase</fullName>
    </submittedName>
</protein>
<feature type="domain" description="FAD-binding FR-type" evidence="9">
    <location>
        <begin position="1"/>
        <end position="93"/>
    </location>
</feature>
<reference evidence="10 11" key="1">
    <citation type="submission" date="2019-07" db="EMBL/GenBank/DDBJ databases">
        <title>New species of Amycolatopsis and Streptomyces.</title>
        <authorList>
            <person name="Duangmal K."/>
            <person name="Teo W.F.A."/>
            <person name="Lipun K."/>
        </authorList>
    </citation>
    <scope>NUCLEOTIDE SEQUENCE [LARGE SCALE GENOMIC DNA]</scope>
    <source>
        <strain evidence="10 11">JCM 30562</strain>
    </source>
</reference>
<dbReference type="InterPro" id="IPR039261">
    <property type="entry name" value="FNR_nucleotide-bd"/>
</dbReference>
<dbReference type="InterPro" id="IPR017927">
    <property type="entry name" value="FAD-bd_FR_type"/>
</dbReference>
<comment type="caution">
    <text evidence="10">The sequence shown here is derived from an EMBL/GenBank/DDBJ whole genome shotgun (WGS) entry which is preliminary data.</text>
</comment>
<evidence type="ECO:0000256" key="5">
    <source>
        <dbReference type="ARBA" id="ARBA00022827"/>
    </source>
</evidence>
<keyword evidence="8" id="KW-0411">Iron-sulfur</keyword>
<evidence type="ECO:0000313" key="10">
    <source>
        <dbReference type="EMBL" id="TVT25940.1"/>
    </source>
</evidence>
<dbReference type="PROSITE" id="PS51384">
    <property type="entry name" value="FAD_FR"/>
    <property type="match status" value="1"/>
</dbReference>
<dbReference type="GO" id="GO:0016491">
    <property type="term" value="F:oxidoreductase activity"/>
    <property type="evidence" value="ECO:0007669"/>
    <property type="project" value="UniProtKB-KW"/>
</dbReference>
<evidence type="ECO:0000259" key="9">
    <source>
        <dbReference type="PROSITE" id="PS51384"/>
    </source>
</evidence>
<dbReference type="CDD" id="cd00322">
    <property type="entry name" value="FNR_like"/>
    <property type="match status" value="1"/>
</dbReference>
<dbReference type="PANTHER" id="PTHR47354">
    <property type="entry name" value="NADH OXIDOREDUCTASE HCR"/>
    <property type="match status" value="1"/>
</dbReference>
<evidence type="ECO:0000256" key="1">
    <source>
        <dbReference type="ARBA" id="ARBA00001974"/>
    </source>
</evidence>
<dbReference type="GO" id="GO:0046872">
    <property type="term" value="F:metal ion binding"/>
    <property type="evidence" value="ECO:0007669"/>
    <property type="project" value="UniProtKB-KW"/>
</dbReference>
<dbReference type="AlphaFoldDB" id="A0A558ANV8"/>
<keyword evidence="2" id="KW-0285">Flavoprotein</keyword>
<dbReference type="GO" id="GO:0051537">
    <property type="term" value="F:2 iron, 2 sulfur cluster binding"/>
    <property type="evidence" value="ECO:0007669"/>
    <property type="project" value="UniProtKB-KW"/>
</dbReference>
<keyword evidence="6" id="KW-0560">Oxidoreductase</keyword>
<dbReference type="InterPro" id="IPR050415">
    <property type="entry name" value="MRET"/>
</dbReference>
<dbReference type="EMBL" id="VJZA01000001">
    <property type="protein sequence ID" value="TVT25940.1"/>
    <property type="molecule type" value="Genomic_DNA"/>
</dbReference>
<dbReference type="PRINTS" id="PR00410">
    <property type="entry name" value="PHEHYDRXLASE"/>
</dbReference>
<evidence type="ECO:0000256" key="7">
    <source>
        <dbReference type="ARBA" id="ARBA00023004"/>
    </source>
</evidence>
<dbReference type="Proteomes" id="UP000318578">
    <property type="component" value="Unassembled WGS sequence"/>
</dbReference>
<keyword evidence="3" id="KW-0001">2Fe-2S</keyword>
<dbReference type="PANTHER" id="PTHR47354:SF6">
    <property type="entry name" value="NADH OXIDOREDUCTASE HCR"/>
    <property type="match status" value="1"/>
</dbReference>
<dbReference type="OrthoDB" id="502624at2"/>
<dbReference type="Gene3D" id="2.40.30.10">
    <property type="entry name" value="Translation factors"/>
    <property type="match status" value="1"/>
</dbReference>
<proteinExistence type="predicted"/>
<accession>A0A558ANV8</accession>
<organism evidence="10 11">
    <name type="scientific">Amycolatopsis acidiphila</name>
    <dbReference type="NCBI Taxonomy" id="715473"/>
    <lineage>
        <taxon>Bacteria</taxon>
        <taxon>Bacillati</taxon>
        <taxon>Actinomycetota</taxon>
        <taxon>Actinomycetes</taxon>
        <taxon>Pseudonocardiales</taxon>
        <taxon>Pseudonocardiaceae</taxon>
        <taxon>Amycolatopsis</taxon>
    </lineage>
</organism>
<dbReference type="RefSeq" id="WP_144631834.1">
    <property type="nucleotide sequence ID" value="NZ_BNAX01000008.1"/>
</dbReference>
<dbReference type="SUPFAM" id="SSF63380">
    <property type="entry name" value="Riboflavin synthase domain-like"/>
    <property type="match status" value="1"/>
</dbReference>
<evidence type="ECO:0000256" key="6">
    <source>
        <dbReference type="ARBA" id="ARBA00023002"/>
    </source>
</evidence>
<name>A0A558ANV8_9PSEU</name>
<keyword evidence="7" id="KW-0408">Iron</keyword>
<sequence length="210" mass="22598">MAFATMREIEDGAHVFTFAPVKPLAFTAGQHGILRIAGVAGRRAFSLASAPEDPEVMIATRLQSDSDFKRALAALKPGDLVTLNGPILNFTLRGTPDDVVFLAQGIGITPFRSILRHIVAAGVRKRTHLVHVGGTGNPPFRSETEQLATTSAYLGGRDAYAVAVKQLVTNNPDATYFVSGAAPYVKDTVRQLTQLGAARRQIRTDTFFGY</sequence>
<gene>
    <name evidence="10" type="ORF">FNH06_00460</name>
</gene>
<dbReference type="SUPFAM" id="SSF52343">
    <property type="entry name" value="Ferredoxin reductase-like, C-terminal NADP-linked domain"/>
    <property type="match status" value="1"/>
</dbReference>
<dbReference type="InterPro" id="IPR017938">
    <property type="entry name" value="Riboflavin_synthase-like_b-brl"/>
</dbReference>
<keyword evidence="4" id="KW-0479">Metal-binding</keyword>
<comment type="cofactor">
    <cofactor evidence="1">
        <name>FAD</name>
        <dbReference type="ChEBI" id="CHEBI:57692"/>
    </cofactor>
</comment>
<evidence type="ECO:0000256" key="8">
    <source>
        <dbReference type="ARBA" id="ARBA00023014"/>
    </source>
</evidence>
<evidence type="ECO:0000256" key="3">
    <source>
        <dbReference type="ARBA" id="ARBA00022714"/>
    </source>
</evidence>